<feature type="domain" description="CUB" evidence="18">
    <location>
        <begin position="3144"/>
        <end position="3260"/>
    </location>
</feature>
<accession>A0AAJ7SQ68</accession>
<dbReference type="InterPro" id="IPR018097">
    <property type="entry name" value="EGF_Ca-bd_CS"/>
</dbReference>
<dbReference type="Gene3D" id="2.10.25.10">
    <property type="entry name" value="Laminin"/>
    <property type="match status" value="6"/>
</dbReference>
<keyword evidence="5 17" id="KW-0245">EGF-like domain</keyword>
<feature type="domain" description="CUB" evidence="18">
    <location>
        <begin position="1024"/>
        <end position="1138"/>
    </location>
</feature>
<dbReference type="PROSITE" id="PS01186">
    <property type="entry name" value="EGF_2"/>
    <property type="match status" value="1"/>
</dbReference>
<dbReference type="SMART" id="SM00181">
    <property type="entry name" value="EGF"/>
    <property type="match status" value="8"/>
</dbReference>
<evidence type="ECO:0000256" key="6">
    <source>
        <dbReference type="ARBA" id="ARBA00022553"/>
    </source>
</evidence>
<keyword evidence="8" id="KW-0732">Signal</keyword>
<keyword evidence="12" id="KW-0653">Protein transport</keyword>
<organism evidence="20 21">
    <name type="scientific">Petromyzon marinus</name>
    <name type="common">Sea lamprey</name>
    <dbReference type="NCBI Taxonomy" id="7757"/>
    <lineage>
        <taxon>Eukaryota</taxon>
        <taxon>Metazoa</taxon>
        <taxon>Chordata</taxon>
        <taxon>Craniata</taxon>
        <taxon>Vertebrata</taxon>
        <taxon>Cyclostomata</taxon>
        <taxon>Hyperoartia</taxon>
        <taxon>Petromyzontiformes</taxon>
        <taxon>Petromyzontidae</taxon>
        <taxon>Petromyzon</taxon>
    </lineage>
</organism>
<evidence type="ECO:0000256" key="12">
    <source>
        <dbReference type="ARBA" id="ARBA00022927"/>
    </source>
</evidence>
<feature type="domain" description="CUB" evidence="18">
    <location>
        <begin position="1837"/>
        <end position="1950"/>
    </location>
</feature>
<dbReference type="PROSITE" id="PS50026">
    <property type="entry name" value="EGF_3"/>
    <property type="match status" value="5"/>
</dbReference>
<comment type="subcellular location">
    <subcellularLocation>
        <location evidence="2">Cell membrane</location>
        <topology evidence="2">Peripheral membrane protein</topology>
    </subcellularLocation>
    <subcellularLocation>
        <location evidence="1">Endosome</location>
    </subcellularLocation>
</comment>
<dbReference type="FunFam" id="2.60.120.290:FF:000003">
    <property type="entry name" value="Neuropilin"/>
    <property type="match status" value="3"/>
</dbReference>
<feature type="domain" description="CUB" evidence="18">
    <location>
        <begin position="2795"/>
        <end position="2910"/>
    </location>
</feature>
<gene>
    <name evidence="21" type="primary">CUBN</name>
</gene>
<keyword evidence="15" id="KW-0325">Glycoprotein</keyword>
<evidence type="ECO:0000256" key="9">
    <source>
        <dbReference type="ARBA" id="ARBA00022737"/>
    </source>
</evidence>
<dbReference type="CDD" id="cd00041">
    <property type="entry name" value="CUB"/>
    <property type="match status" value="27"/>
</dbReference>
<dbReference type="SUPFAM" id="SSF57196">
    <property type="entry name" value="EGF/Laminin"/>
    <property type="match status" value="6"/>
</dbReference>
<dbReference type="SUPFAM" id="SSF49854">
    <property type="entry name" value="Spermadhesin, CUB domain"/>
    <property type="match status" value="27"/>
</dbReference>
<dbReference type="PROSITE" id="PS01187">
    <property type="entry name" value="EGF_CA"/>
    <property type="match status" value="3"/>
</dbReference>
<dbReference type="RefSeq" id="XP_032802502.1">
    <property type="nucleotide sequence ID" value="XM_032946611.1"/>
</dbReference>
<dbReference type="GO" id="GO:0005509">
    <property type="term" value="F:calcium ion binding"/>
    <property type="evidence" value="ECO:0007669"/>
    <property type="project" value="InterPro"/>
</dbReference>
<feature type="domain" description="CUB" evidence="18">
    <location>
        <begin position="2082"/>
        <end position="2203"/>
    </location>
</feature>
<feature type="domain" description="EGF-like" evidence="19">
    <location>
        <begin position="92"/>
        <end position="128"/>
    </location>
</feature>
<evidence type="ECO:0000313" key="20">
    <source>
        <dbReference type="Proteomes" id="UP001318040"/>
    </source>
</evidence>
<evidence type="ECO:0000256" key="4">
    <source>
        <dbReference type="ARBA" id="ARBA00022475"/>
    </source>
</evidence>
<dbReference type="InterPro" id="IPR000152">
    <property type="entry name" value="EGF-type_Asp/Asn_hydroxyl_site"/>
</dbReference>
<feature type="domain" description="CUB" evidence="18">
    <location>
        <begin position="788"/>
        <end position="899"/>
    </location>
</feature>
<dbReference type="GO" id="GO:0005886">
    <property type="term" value="C:plasma membrane"/>
    <property type="evidence" value="ECO:0007669"/>
    <property type="project" value="UniProtKB-SubCell"/>
</dbReference>
<dbReference type="SMART" id="SM00042">
    <property type="entry name" value="CUB"/>
    <property type="match status" value="27"/>
</dbReference>
<feature type="disulfide bond" evidence="17">
    <location>
        <begin position="324"/>
        <end position="341"/>
    </location>
</feature>
<feature type="domain" description="CUB" evidence="18">
    <location>
        <begin position="3024"/>
        <end position="3137"/>
    </location>
</feature>
<dbReference type="InterPro" id="IPR013032">
    <property type="entry name" value="EGF-like_CS"/>
</dbReference>
<dbReference type="FunFam" id="2.60.120.290:FF:000013">
    <property type="entry name" value="Membrane frizzled-related protein"/>
    <property type="match status" value="17"/>
</dbReference>
<feature type="domain" description="CUB" evidence="18">
    <location>
        <begin position="1368"/>
        <end position="1483"/>
    </location>
</feature>
<evidence type="ECO:0000256" key="13">
    <source>
        <dbReference type="ARBA" id="ARBA00023136"/>
    </source>
</evidence>
<feature type="domain" description="CUB" evidence="18">
    <location>
        <begin position="1142"/>
        <end position="1254"/>
    </location>
</feature>
<dbReference type="FunFam" id="2.10.25.10:FF:000429">
    <property type="entry name" value="Cubilin"/>
    <property type="match status" value="1"/>
</dbReference>
<feature type="domain" description="EGF-like" evidence="19">
    <location>
        <begin position="130"/>
        <end position="171"/>
    </location>
</feature>
<evidence type="ECO:0000259" key="18">
    <source>
        <dbReference type="PROSITE" id="PS01180"/>
    </source>
</evidence>
<keyword evidence="14 17" id="KW-1015">Disulfide bond</keyword>
<dbReference type="PROSITE" id="PS00022">
    <property type="entry name" value="EGF_1"/>
    <property type="match status" value="4"/>
</dbReference>
<feature type="domain" description="EGF-like" evidence="19">
    <location>
        <begin position="360"/>
        <end position="395"/>
    </location>
</feature>
<feature type="domain" description="CUB" evidence="18">
    <location>
        <begin position="1967"/>
        <end position="2081"/>
    </location>
</feature>
<evidence type="ECO:0000256" key="7">
    <source>
        <dbReference type="ARBA" id="ARBA00022723"/>
    </source>
</evidence>
<reference evidence="21" key="1">
    <citation type="submission" date="2025-08" db="UniProtKB">
        <authorList>
            <consortium name="RefSeq"/>
        </authorList>
    </citation>
    <scope>IDENTIFICATION</scope>
    <source>
        <tissue evidence="21">Sperm</tissue>
    </source>
</reference>
<evidence type="ECO:0000256" key="17">
    <source>
        <dbReference type="PROSITE-ProRule" id="PRU00076"/>
    </source>
</evidence>
<keyword evidence="9" id="KW-0677">Repeat</keyword>
<feature type="domain" description="CUB" evidence="18">
    <location>
        <begin position="1600"/>
        <end position="1716"/>
    </location>
</feature>
<evidence type="ECO:0000259" key="19">
    <source>
        <dbReference type="PROSITE" id="PS50026"/>
    </source>
</evidence>
<evidence type="ECO:0000256" key="2">
    <source>
        <dbReference type="ARBA" id="ARBA00004202"/>
    </source>
</evidence>
<evidence type="ECO:0000256" key="1">
    <source>
        <dbReference type="ARBA" id="ARBA00004177"/>
    </source>
</evidence>
<feature type="domain" description="CUB" evidence="18">
    <location>
        <begin position="2207"/>
        <end position="2324"/>
    </location>
</feature>
<feature type="domain" description="CUB" evidence="18">
    <location>
        <begin position="557"/>
        <end position="669"/>
    </location>
</feature>
<feature type="domain" description="CUB" evidence="18">
    <location>
        <begin position="2326"/>
        <end position="2438"/>
    </location>
</feature>
<keyword evidence="20" id="KW-1185">Reference proteome</keyword>
<feature type="domain" description="CUB" evidence="18">
    <location>
        <begin position="905"/>
        <end position="1018"/>
    </location>
</feature>
<keyword evidence="6" id="KW-0597">Phosphoprotein</keyword>
<keyword evidence="13" id="KW-0472">Membrane</keyword>
<dbReference type="Pfam" id="PF00431">
    <property type="entry name" value="CUB"/>
    <property type="match status" value="27"/>
</dbReference>
<dbReference type="CDD" id="cd00054">
    <property type="entry name" value="EGF_CA"/>
    <property type="match status" value="5"/>
</dbReference>
<feature type="domain" description="EGF-like" evidence="19">
    <location>
        <begin position="397"/>
        <end position="433"/>
    </location>
</feature>
<evidence type="ECO:0000256" key="16">
    <source>
        <dbReference type="PROSITE-ProRule" id="PRU00059"/>
    </source>
</evidence>
<dbReference type="InterPro" id="IPR000742">
    <property type="entry name" value="EGF"/>
</dbReference>
<dbReference type="FunFam" id="2.10.25.10:FF:000379">
    <property type="entry name" value="Cubilin"/>
    <property type="match status" value="1"/>
</dbReference>
<keyword evidence="4" id="KW-1003">Cell membrane</keyword>
<feature type="domain" description="CUB" evidence="18">
    <location>
        <begin position="1720"/>
        <end position="1836"/>
    </location>
</feature>
<feature type="domain" description="CUB" evidence="18">
    <location>
        <begin position="2442"/>
        <end position="2555"/>
    </location>
</feature>
<feature type="disulfide bond" evidence="16">
    <location>
        <begin position="2326"/>
        <end position="2353"/>
    </location>
</feature>
<name>A0AAJ7SQ68_PETMA</name>
<feature type="domain" description="CUB" evidence="18">
    <location>
        <begin position="439"/>
        <end position="553"/>
    </location>
</feature>
<evidence type="ECO:0000256" key="8">
    <source>
        <dbReference type="ARBA" id="ARBA00022729"/>
    </source>
</evidence>
<feature type="disulfide bond" evidence="17">
    <location>
        <begin position="118"/>
        <end position="127"/>
    </location>
</feature>
<dbReference type="KEGG" id="pmrn:116938872"/>
<feature type="disulfide bond" evidence="17">
    <location>
        <begin position="161"/>
        <end position="170"/>
    </location>
</feature>
<dbReference type="FunFam" id="2.10.25.10:FF:000122">
    <property type="entry name" value="Protein crumbs homolog 2"/>
    <property type="match status" value="1"/>
</dbReference>
<keyword evidence="11" id="KW-0106">Calcium</keyword>
<evidence type="ECO:0000313" key="21">
    <source>
        <dbReference type="RefSeq" id="XP_032802502.1"/>
    </source>
</evidence>
<dbReference type="PROSITE" id="PS00010">
    <property type="entry name" value="ASX_HYDROXYL"/>
    <property type="match status" value="3"/>
</dbReference>
<keyword evidence="10" id="KW-0967">Endosome</keyword>
<feature type="domain" description="CUB" evidence="18">
    <location>
        <begin position="3264"/>
        <end position="3379"/>
    </location>
</feature>
<protein>
    <submittedName>
        <fullName evidence="21">Cubilin</fullName>
    </submittedName>
</protein>
<feature type="domain" description="CUB" evidence="18">
    <location>
        <begin position="2911"/>
        <end position="3022"/>
    </location>
</feature>
<dbReference type="Gene3D" id="2.60.120.290">
    <property type="entry name" value="Spermadhesin, CUB domain"/>
    <property type="match status" value="27"/>
</dbReference>
<dbReference type="Proteomes" id="UP001318040">
    <property type="component" value="Chromosome 4"/>
</dbReference>
<dbReference type="InterPro" id="IPR001881">
    <property type="entry name" value="EGF-like_Ca-bd_dom"/>
</dbReference>
<dbReference type="GO" id="GO:0005768">
    <property type="term" value="C:endosome"/>
    <property type="evidence" value="ECO:0007669"/>
    <property type="project" value="UniProtKB-SubCell"/>
</dbReference>
<dbReference type="SMART" id="SM00179">
    <property type="entry name" value="EGF_CA"/>
    <property type="match status" value="7"/>
</dbReference>
<dbReference type="InterPro" id="IPR000859">
    <property type="entry name" value="CUB_dom"/>
</dbReference>
<keyword evidence="3" id="KW-0813">Transport</keyword>
<dbReference type="FunFam" id="2.60.120.290:FF:000005">
    <property type="entry name" value="Procollagen C-endopeptidase enhancer 1"/>
    <property type="match status" value="6"/>
</dbReference>
<dbReference type="Pfam" id="PF12661">
    <property type="entry name" value="hEGF"/>
    <property type="match status" value="2"/>
</dbReference>
<dbReference type="InterPro" id="IPR035914">
    <property type="entry name" value="Sperma_CUB_dom_sf"/>
</dbReference>
<feature type="domain" description="CUB" evidence="18">
    <location>
        <begin position="1255"/>
        <end position="1366"/>
    </location>
</feature>
<evidence type="ECO:0000256" key="5">
    <source>
        <dbReference type="ARBA" id="ARBA00022536"/>
    </source>
</evidence>
<feature type="disulfide bond" evidence="16">
    <location>
        <begin position="3024"/>
        <end position="3051"/>
    </location>
</feature>
<evidence type="ECO:0000256" key="11">
    <source>
        <dbReference type="ARBA" id="ARBA00022837"/>
    </source>
</evidence>
<feature type="domain" description="CUB" evidence="18">
    <location>
        <begin position="3381"/>
        <end position="3493"/>
    </location>
</feature>
<keyword evidence="7" id="KW-0479">Metal-binding</keyword>
<sequence length="3610" mass="388420">MRRPRVSTESGQLVFHTGNGKAIEFRTGTGGEVRIGDISLSESLTQVRANQKDIVDLKAGATGVNVTAALHQLDVKIETLNGKVTTIEQDVGLTACGSSPCANGAHCINLYKSFYCVCPSNWKGTRCNEDVNECQIYTGTPMGCQNGGTCHNTPGTYSCTCTPEFTGPHCVTKFDDCQAGSQALCVHGVCVDGVRINPNEPRFECICESGYTQPGAGGGPACSADLDECAQPIPPCSSNPPVSCFNTVGSFYCGACPSGWQGNGYSCTDVNECATGNGGCSTVPPVQCLNTMGSYHCGPCPSGYEGDGRTCTAVEVCSINNGGCYSLATCTAVPGSSLPICTCPPGYFGNGYGPNGCVASSGNCNPNPCVHGHCIEQTTGFVCACEAGWSGTICNQNINECASSPCLNGGTCVDGTDSYTCTCTSSWTGTNCQTPTQVCGGWLSGPAGSFSYPTTPGSESYDHQVSCAWVIEVASNQVVRITFPFFHLEGGSTCQFDWLQIHDGSSASTHMLGKFCGTTVPSELISSHNTLYFWFRSDHSINAGGFTVVWESRAPLCGGELLDNYGDFSSPGYPGNYPPNRDCFWTVSVSPGLLITFAFGALHLETHPDCNYDFLEIRDGLQESDPVLGRFCSSGNPPPVQSTGPSALVHFHSDGSVSDRGFHVTYTTSPSDPGCGGTYTDSDGVLISPNWPNPYPHNRQCIYLVRQPVGETVALTFTDMQLEGHSSCAFDFVEVRDGNSESAPLIGKYCSSDIPAPITSSSYSLWLRFKSDHSVTHAGFRALYQVACGGQFSGMGEIRTPYHPNAYPHGRTCEYIISQPQGKSVTLNFLTFDIENASDCRYDYVEIRDGGSEDATLIGRYCGTGLPPPAQSTQSLLYVKFVTDASVANNGFTAQYDESRESVTCGATYTAQQGTVSSPGHPTPYPHGANCTWHVAVQPGFIVRLTFTTFTLEYHQNCAYDYVELYDNSTTASESLIGRFCGRSIPPSITTTTNVLTILFVADASISTEGFSASYVALNASTTCGQVFTDPSGVMTSPNYPANYPGYRECIYTITVGAGRQIALNFTDFLLEGPGNGNCPFDYLEIRNGGYETSPLVGKYCGTSAPPLLLSHGNKLWFKFRTDGSVEARGFSAHWDGTATGCGATLTGATGSFTSPNYPLPYPPNEECYWLIRASAGSRLRLTFADFHLESHGSCAYDYLAVFDGSSANAPQLANLCHDGIPPPIESSGDHMYVKLRTDGSISAGGFFATYTQVCQGTVIVNRTRGHLESPNFPNVYPHNSNCNWLISATLGNTVNYTFITFQLEHVFFDYVELFDGSDGSAPLIGRFGGTDRPPAGQTTGQHLYTTFVTDSSVAYSGFQMSWYQNGCGGDLTGPSGEFNSPGYPNNYPNNRECLWFLETSQGSSVQLTIDVFEVESHPNCNYDVLEVYGGPDLSSVRLVQLCHSQPPGQPHHVSSTGNHMVVRFKTDVSVSKKGFHASWQERPGGCGGNVSAPSGEIHSPNYPQPYGTNVDCSWLVSVAHNHRVQLAFNTFDLETHSNCNYDYVAVHDGSNEHAPLLAKLCGTALPPALAATGNVLFVRFRSDGSVQRHGFSASFSTGCGYRIIADAVGGAVTSPLHPHNYPSNQNCSWIIEAHENFGHVTVSFTEMDIENRGANCSTDHLEVLDGDNPWAPSVARLCGRDLPAPITSHGNALHLNFVSDNVLEGAGFRLVYGASYSACGGTFHGETGAFNSPNYPEPYPSDTECTWVLQSSPGNRVQLTFRFFQLDGPTACGAEGDGDLVEVRENNATGPLVGRFCGASLPPDYTLVARHVLWVKFVSNGHGNGAGFMAEFSHQFGNDITGTSGQVASPLWPRTYPHNVDYRWTIRAGDASERVHITFLEMDIEDSTVCTYDKLSVHNGLDSSAPLLGTFCGLTPPGPLRSTGSSISLFFHTDSSVAGRGFLVDWRVFPGDIDPSVPPTITPGACGGELAAGDAARAIFSPGWPGEYEDNLGCAWVIHAPQGHSVQLDVLFMDIEMHGSCLYDYLGVHDGDSLSSPRLARLCGRDPPGPLHSTGRSMYLYFYSDVHTRGLGFNATFRSGCGGRYNVDQGVITSPGRPSNYPPNSDCVWHVTASPGYVISTSFTPPFQVQGTGVNCAGDFLELRNGANATSPPLASSGDGTGRYCGNSPPPTLSTTDRDLYVHFHSDGGAENHGFEMRFQAHGAGCGGVLSLTHQSPSSTVTSPNHPNNYPQNMDCVWIITAPSDEAIQLDFVEPFYIEPHQNCVYDYLEVRDGGSNDAPLIARLCGSQKPSTQKSSGNVMRLRFRTDSSVTHPGFNARYSLATCGGTVVGQSGHVISPNYLVGEYPNNLNCEWHVEALTGHYLILTFTHMALQSSVSCSQDYVEIREYNSTGLLLGRFCGQNLPAVMETSDSFAHVRFVTDGAGGGDGFVLNFRSSVDECGGDLATPTGTITSPNYPNLYPHSRVCEWRITVPLGRRVTLTIHDFLTQDHPNCAIDYLAVYNGLRENSPKVAQLCGDVASGTRVQSSGNTMLVRFRTDAHSSSTGFRATYHSDEEAVCGGLLSNPAGGNFTSPGYDGQTNYVANLNCEWTIENPRHANSSIYIEFFDFKLEHHQTCEWDYIEFRVDSGSGELLTRLCGQSAPAVPFVMAAPQLWVHFLSDPFVEDRGFAARYVFTDCGGLQIAESGEISSPNFPAPYGNKNRCAWILEAPLGHTITLTFTTFHLEPHTTCLWDAVSIFNGGAPSSPVIGHYCGTAGPGTIRSGSNKLAILFSSDSSVVAAGFHAVWDTDSAGCGGIIHAEDGSIKSPGWPNPFPADSECTWTLVSHESQHLTLTFDPNFNIPTSDSSCSSSHVQVWNGRRETDESRLLLACGTTAPSPVVALANRVTVRFQATGAATAAGFSASFSSSCGVTLDEPQGQILSPSYPAHYGDNLDCHYLINPGNDFTIILSFQTFQVEGHSTCAYDFLKVYGGTSESGQLLATLCGLTIPGVVSAHGPMFLHFHSDPFIEDNGFLAAYQAIPCGGSFTNPSGFISSPTFGQVNYHNNMNCSYHIQVAEDRIVNLKFNYMHLEAHSQCRYDYVAVYDGADTSAPLLGTFCGTEVPLQLHSSARDMFLLFVTDASVTAGGWQAAYRTTLGPAQGCGGMLTGDTGELSSPDINGDGQYENDLDCRWTVSVEPNNLITLTFSAFELESAIQDTCHYDYVSVFDGESALSPMVGRYCGSIVPLPITSFSNFLHIHFRTDSSVQRAGFHATYQTSASVCGGVMNATAQAQTVTSPGFPDAYPTESRCRWTLDAPAQESVRVTVTAFSLPAHQTCSNDYFEIRDQPMGDYGQVRRYCGTDMRIPDFYSIGRTVHLDFKVDTYEPGNGFSLSFQTAGCSREYNASYGYLASPGWPAVYPHNMDCTTVLRAPAGSLISLFFSAFTLEAHPNCEFDFLEVHNGSDVTAPSLAKLCGAGLPDPVFPRADVLFLRFVSDFSQALNGYEITWTSSPAGCGGILHGDHGSFTSPDFPGTYPNNSTCEWLLEVAVHRRATLRFPVFHVDDPGDCERNYLMVHDGPSMSSPPVGTFCGQNDNIADFTSSGYQLFVRFQAEGSSVPAGFRLTWTSS</sequence>
<evidence type="ECO:0000256" key="14">
    <source>
        <dbReference type="ARBA" id="ARBA00023157"/>
    </source>
</evidence>
<feature type="domain" description="CUB" evidence="18">
    <location>
        <begin position="1487"/>
        <end position="1599"/>
    </location>
</feature>
<feature type="domain" description="CUB" evidence="18">
    <location>
        <begin position="675"/>
        <end position="787"/>
    </location>
</feature>
<dbReference type="Pfam" id="PF07645">
    <property type="entry name" value="EGF_CA"/>
    <property type="match status" value="2"/>
</dbReference>
<dbReference type="GO" id="GO:0015031">
    <property type="term" value="P:protein transport"/>
    <property type="evidence" value="ECO:0007669"/>
    <property type="project" value="UniProtKB-KW"/>
</dbReference>
<proteinExistence type="predicted"/>
<feature type="domain" description="CUB" evidence="18">
    <location>
        <begin position="2679"/>
        <end position="2791"/>
    </location>
</feature>
<feature type="domain" description="CUB" evidence="18">
    <location>
        <begin position="3497"/>
        <end position="3610"/>
    </location>
</feature>
<feature type="disulfide bond" evidence="17">
    <location>
        <begin position="385"/>
        <end position="394"/>
    </location>
</feature>
<dbReference type="PANTHER" id="PTHR24251">
    <property type="entry name" value="OVOCHYMASE-RELATED"/>
    <property type="match status" value="1"/>
</dbReference>
<comment type="caution">
    <text evidence="17">Lacks conserved residue(s) required for the propagation of feature annotation.</text>
</comment>
<feature type="disulfide bond" evidence="17">
    <location>
        <begin position="364"/>
        <end position="374"/>
    </location>
</feature>
<dbReference type="FunFam" id="2.60.120.290:FF:000047">
    <property type="entry name" value="Cubilin"/>
    <property type="match status" value="1"/>
</dbReference>
<dbReference type="PANTHER" id="PTHR24251:SF30">
    <property type="entry name" value="MEMBRANE FRIZZLED-RELATED PROTEIN"/>
    <property type="match status" value="1"/>
</dbReference>
<evidence type="ECO:0000256" key="10">
    <source>
        <dbReference type="ARBA" id="ARBA00022753"/>
    </source>
</evidence>
<dbReference type="InterPro" id="IPR049883">
    <property type="entry name" value="NOTCH1_EGF-like"/>
</dbReference>
<dbReference type="Pfam" id="PF00008">
    <property type="entry name" value="EGF"/>
    <property type="match status" value="2"/>
</dbReference>
<dbReference type="CTD" id="8029"/>
<evidence type="ECO:0000256" key="15">
    <source>
        <dbReference type="ARBA" id="ARBA00023180"/>
    </source>
</evidence>
<evidence type="ECO:0000256" key="3">
    <source>
        <dbReference type="ARBA" id="ARBA00022448"/>
    </source>
</evidence>
<feature type="domain" description="CUB" evidence="18">
    <location>
        <begin position="2560"/>
        <end position="2677"/>
    </location>
</feature>
<feature type="disulfide bond" evidence="17">
    <location>
        <begin position="423"/>
        <end position="432"/>
    </location>
</feature>
<dbReference type="PROSITE" id="PS01180">
    <property type="entry name" value="CUB"/>
    <property type="match status" value="27"/>
</dbReference>
<dbReference type="FunFam" id="2.10.25.10:FF:000260">
    <property type="entry name" value="Notch receptor 4"/>
    <property type="match status" value="1"/>
</dbReference>
<feature type="domain" description="EGF-like" evidence="19">
    <location>
        <begin position="313"/>
        <end position="350"/>
    </location>
</feature>
<dbReference type="FunFam" id="2.10.25.10:FF:000173">
    <property type="entry name" value="Neurogenic locus notch protein 2"/>
    <property type="match status" value="1"/>
</dbReference>